<evidence type="ECO:0000256" key="2">
    <source>
        <dbReference type="ARBA" id="ARBA00023002"/>
    </source>
</evidence>
<dbReference type="PRINTS" id="PR00081">
    <property type="entry name" value="GDHRDH"/>
</dbReference>
<evidence type="ECO:0000256" key="1">
    <source>
        <dbReference type="ARBA" id="ARBA00006484"/>
    </source>
</evidence>
<evidence type="ECO:0000313" key="4">
    <source>
        <dbReference type="Proteomes" id="UP000246991"/>
    </source>
</evidence>
<dbReference type="Gene3D" id="3.40.50.720">
    <property type="entry name" value="NAD(P)-binding Rossmann-like Domain"/>
    <property type="match status" value="1"/>
</dbReference>
<gene>
    <name evidence="3" type="ORF">C7212DRAFT_357184</name>
</gene>
<keyword evidence="4" id="KW-1185">Reference proteome</keyword>
<dbReference type="STRING" id="42249.A0A317SUK8"/>
<keyword evidence="2" id="KW-0560">Oxidoreductase</keyword>
<comment type="similarity">
    <text evidence="1">Belongs to the short-chain dehydrogenases/reductases (SDR) family.</text>
</comment>
<dbReference type="InterPro" id="IPR036291">
    <property type="entry name" value="NAD(P)-bd_dom_sf"/>
</dbReference>
<proteinExistence type="inferred from homology"/>
<organism evidence="3 4">
    <name type="scientific">Tuber magnatum</name>
    <name type="common">white Piedmont truffle</name>
    <dbReference type="NCBI Taxonomy" id="42249"/>
    <lineage>
        <taxon>Eukaryota</taxon>
        <taxon>Fungi</taxon>
        <taxon>Dikarya</taxon>
        <taxon>Ascomycota</taxon>
        <taxon>Pezizomycotina</taxon>
        <taxon>Pezizomycetes</taxon>
        <taxon>Pezizales</taxon>
        <taxon>Tuberaceae</taxon>
        <taxon>Tuber</taxon>
    </lineage>
</organism>
<dbReference type="PANTHER" id="PTHR43180:SF33">
    <property type="entry name" value="15-HYDROXYPROSTAGLANDIN DEHYDROGENASE [NAD(+)]-LIKE"/>
    <property type="match status" value="1"/>
</dbReference>
<sequence>MTELHITEDNIPRLDGKVAIVTGGCAGIGLATTKILASKGATVIMVDLTSPAESVENAAWVKTDVSSWDSLKAAFKVAGWVDIVVANAGILGDLNWLGDRMDGTGELVKPGMSVIDANIVGVAMCIKLAVSYMRKQGSGGSIVLVASGIVYEPGEKVVLYAVTGMLRSLKQYLINEDITINAVAPGVTSTQLVNAFKPAFAAKNEPMGTPHEVGLAIVYSAVAREQSRIPIPGTSPEGAASKQAGRWNGRMIYTLKGMFAETEESFLGWREGISGDEGPGTNFPRASRPRTALKVWRCWEDGRFDNRLQ</sequence>
<dbReference type="GO" id="GO:0016491">
    <property type="term" value="F:oxidoreductase activity"/>
    <property type="evidence" value="ECO:0007669"/>
    <property type="project" value="UniProtKB-KW"/>
</dbReference>
<dbReference type="PANTHER" id="PTHR43180">
    <property type="entry name" value="3-OXOACYL-(ACYL-CARRIER-PROTEIN) REDUCTASE (AFU_ORTHOLOGUE AFUA_6G11210)"/>
    <property type="match status" value="1"/>
</dbReference>
<dbReference type="InterPro" id="IPR002347">
    <property type="entry name" value="SDR_fam"/>
</dbReference>
<name>A0A317SUK8_9PEZI</name>
<dbReference type="Proteomes" id="UP000246991">
    <property type="component" value="Unassembled WGS sequence"/>
</dbReference>
<evidence type="ECO:0000313" key="3">
    <source>
        <dbReference type="EMBL" id="PWW78099.1"/>
    </source>
</evidence>
<dbReference type="OrthoDB" id="37659at2759"/>
<dbReference type="EMBL" id="PYWC01000017">
    <property type="protein sequence ID" value="PWW78099.1"/>
    <property type="molecule type" value="Genomic_DNA"/>
</dbReference>
<dbReference type="Pfam" id="PF00106">
    <property type="entry name" value="adh_short"/>
    <property type="match status" value="1"/>
</dbReference>
<comment type="caution">
    <text evidence="3">The sequence shown here is derived from an EMBL/GenBank/DDBJ whole genome shotgun (WGS) entry which is preliminary data.</text>
</comment>
<accession>A0A317SUK8</accession>
<dbReference type="SUPFAM" id="SSF51735">
    <property type="entry name" value="NAD(P)-binding Rossmann-fold domains"/>
    <property type="match status" value="1"/>
</dbReference>
<dbReference type="AlphaFoldDB" id="A0A317SUK8"/>
<reference evidence="3 4" key="1">
    <citation type="submission" date="2018-03" db="EMBL/GenBank/DDBJ databases">
        <title>Genomes of Pezizomycetes fungi and the evolution of truffles.</title>
        <authorList>
            <person name="Murat C."/>
            <person name="Payen T."/>
            <person name="Noel B."/>
            <person name="Kuo A."/>
            <person name="Martin F.M."/>
        </authorList>
    </citation>
    <scope>NUCLEOTIDE SEQUENCE [LARGE SCALE GENOMIC DNA]</scope>
    <source>
        <strain evidence="3">091103-1</strain>
    </source>
</reference>
<protein>
    <submittedName>
        <fullName evidence="3">Short chain dehydrogenase reductase</fullName>
    </submittedName>
</protein>